<accession>A0ABP0WN65</accession>
<dbReference type="Proteomes" id="UP001497444">
    <property type="component" value="Chromosome 19"/>
</dbReference>
<evidence type="ECO:0000313" key="1">
    <source>
        <dbReference type="EMBL" id="CAK9267015.1"/>
    </source>
</evidence>
<evidence type="ECO:0000313" key="2">
    <source>
        <dbReference type="Proteomes" id="UP001497444"/>
    </source>
</evidence>
<name>A0ABP0WN65_9BRYO</name>
<proteinExistence type="predicted"/>
<gene>
    <name evidence="1" type="ORF">CSSPJE1EN1_LOCUS12493</name>
</gene>
<reference evidence="1" key="1">
    <citation type="submission" date="2024-02" db="EMBL/GenBank/DDBJ databases">
        <authorList>
            <consortium name="ELIXIR-Norway"/>
            <consortium name="Elixir Norway"/>
        </authorList>
    </citation>
    <scope>NUCLEOTIDE SEQUENCE</scope>
</reference>
<sequence length="144" mass="15871">MEEAARTARVTHLDVHRLFKYPCDEPPVVSSDQFVVNDLGAITVIFPSIAAQGSGKTELVCGNVPEPVGNVGAVPLDVSSAVIDNSYFGMVRHGLCGSQKLKKAQDGEHWDGRFYETWSRHDAQLLHLFNRDDCQVISTTRSDQ</sequence>
<keyword evidence="2" id="KW-1185">Reference proteome</keyword>
<dbReference type="EMBL" id="OZ020114">
    <property type="protein sequence ID" value="CAK9267015.1"/>
    <property type="molecule type" value="Genomic_DNA"/>
</dbReference>
<protein>
    <submittedName>
        <fullName evidence="1">Uncharacterized protein</fullName>
    </submittedName>
</protein>
<organism evidence="1 2">
    <name type="scientific">Sphagnum jensenii</name>
    <dbReference type="NCBI Taxonomy" id="128206"/>
    <lineage>
        <taxon>Eukaryota</taxon>
        <taxon>Viridiplantae</taxon>
        <taxon>Streptophyta</taxon>
        <taxon>Embryophyta</taxon>
        <taxon>Bryophyta</taxon>
        <taxon>Sphagnophytina</taxon>
        <taxon>Sphagnopsida</taxon>
        <taxon>Sphagnales</taxon>
        <taxon>Sphagnaceae</taxon>
        <taxon>Sphagnum</taxon>
    </lineage>
</organism>